<evidence type="ECO:0000259" key="2">
    <source>
        <dbReference type="PROSITE" id="PS50883"/>
    </source>
</evidence>
<sequence length="764" mass="87836">MNEKKLQKRIVKITILTAAVSLLLLACSCIVIYYMTTAERTSYQAQMQAFINEYKINIERQFDSDMGALETLAGFISDSRILTLENMDEGITKNSRQTMFLRLGYCEKDSDELRISLSKNMGDALSLSEQNEQVQTIIRKAWEGESVTSYMYMDEILQQWVIAYAVPVYDNDTIMGSLLGVKNLDAFEELLNRTTLSQISMDVDWVNQNGEYVTWSSDSFIKASMGNIFNTQVLSEKEKAVIREKMAAGEPYTTEFENGGKNYPLYFEPLNRNGWYLVCTDKTSEIRSPVYFRFLIVIVTFFIILALSIFSILYGARYLRKNNRQLIGLAYYDPLTGSYNLPRLRQEIQELLKNDSVYSIAIINIRHFRYMNEIFGREQANGILKAIARILKQNIHESERYCRYMADEFYILLNTDDQVQARERVMAIMDQVGTLSENMNRTYPITLYGGIAVNPVTLPKNADDVSAGKAAETLIHRGEFALKHARMGQDNTVVFYDESIYQAENLQNQIESDMKRALSEGEFKLYLQPKKNLNTGKIQAAEALVRWIRNDGTMIYPDQFIPIFEKNGFCAELDLYMVELVCRQLRQWMDAGYEPMTVSVNQSKLLFYRSDYVQKLCQITDQYQIPRTLIVMEILEGLAAESIEELNKNISVLHEKGFKISLDDFGSGYSSLNLLARLEIDEVKLDRGFLAGDLYMENEKLKVLMKNIIRLAEELHIDTVVEGVESGDNESFISRIGAAWGQGYYYSRPISAADFEKMYLEKEV</sequence>
<dbReference type="PROSITE" id="PS50887">
    <property type="entry name" value="GGDEF"/>
    <property type="match status" value="1"/>
</dbReference>
<dbReference type="PANTHER" id="PTHR33121">
    <property type="entry name" value="CYCLIC DI-GMP PHOSPHODIESTERASE PDEF"/>
    <property type="match status" value="1"/>
</dbReference>
<reference evidence="4" key="2">
    <citation type="journal article" date="2021" name="PeerJ">
        <title>Extensive microbial diversity within the chicken gut microbiome revealed by metagenomics and culture.</title>
        <authorList>
            <person name="Gilroy R."/>
            <person name="Ravi A."/>
            <person name="Getino M."/>
            <person name="Pursley I."/>
            <person name="Horton D.L."/>
            <person name="Alikhan N.F."/>
            <person name="Baker D."/>
            <person name="Gharbi K."/>
            <person name="Hall N."/>
            <person name="Watson M."/>
            <person name="Adriaenssens E.M."/>
            <person name="Foster-Nyarko E."/>
            <person name="Jarju S."/>
            <person name="Secka A."/>
            <person name="Antonio M."/>
            <person name="Oren A."/>
            <person name="Chaudhuri R.R."/>
            <person name="La Ragione R."/>
            <person name="Hildebrand F."/>
            <person name="Pallen M.J."/>
        </authorList>
    </citation>
    <scope>NUCLEOTIDE SEQUENCE</scope>
    <source>
        <strain evidence="4">CHK178-757</strain>
    </source>
</reference>
<dbReference type="AlphaFoldDB" id="A0A9D1JQT3"/>
<dbReference type="PANTHER" id="PTHR33121:SF70">
    <property type="entry name" value="SIGNALING PROTEIN YKOW"/>
    <property type="match status" value="1"/>
</dbReference>
<dbReference type="InterPro" id="IPR035919">
    <property type="entry name" value="EAL_sf"/>
</dbReference>
<dbReference type="InterPro" id="IPR001633">
    <property type="entry name" value="EAL_dom"/>
</dbReference>
<dbReference type="SMART" id="SM00052">
    <property type="entry name" value="EAL"/>
    <property type="match status" value="1"/>
</dbReference>
<evidence type="ECO:0000313" key="4">
    <source>
        <dbReference type="EMBL" id="HIS47503.1"/>
    </source>
</evidence>
<dbReference type="GO" id="GO:0071111">
    <property type="term" value="F:cyclic-guanylate-specific phosphodiesterase activity"/>
    <property type="evidence" value="ECO:0007669"/>
    <property type="project" value="InterPro"/>
</dbReference>
<dbReference type="NCBIfam" id="TIGR00254">
    <property type="entry name" value="GGDEF"/>
    <property type="match status" value="1"/>
</dbReference>
<gene>
    <name evidence="4" type="ORF">IAB46_08130</name>
</gene>
<dbReference type="InterPro" id="IPR000160">
    <property type="entry name" value="GGDEF_dom"/>
</dbReference>
<dbReference type="SMART" id="SM00267">
    <property type="entry name" value="GGDEF"/>
    <property type="match status" value="1"/>
</dbReference>
<dbReference type="Gene3D" id="3.30.450.20">
    <property type="entry name" value="PAS domain"/>
    <property type="match status" value="1"/>
</dbReference>
<keyword evidence="1" id="KW-0812">Transmembrane</keyword>
<comment type="caution">
    <text evidence="4">The sequence shown here is derived from an EMBL/GenBank/DDBJ whole genome shotgun (WGS) entry which is preliminary data.</text>
</comment>
<reference evidence="4" key="1">
    <citation type="submission" date="2020-10" db="EMBL/GenBank/DDBJ databases">
        <authorList>
            <person name="Gilroy R."/>
        </authorList>
    </citation>
    <scope>NUCLEOTIDE SEQUENCE</scope>
    <source>
        <strain evidence="4">CHK178-757</strain>
    </source>
</reference>
<evidence type="ECO:0000256" key="1">
    <source>
        <dbReference type="SAM" id="Phobius"/>
    </source>
</evidence>
<dbReference type="Pfam" id="PF00563">
    <property type="entry name" value="EAL"/>
    <property type="match status" value="1"/>
</dbReference>
<feature type="transmembrane region" description="Helical" evidence="1">
    <location>
        <begin position="12"/>
        <end position="35"/>
    </location>
</feature>
<dbReference type="InterPro" id="IPR043128">
    <property type="entry name" value="Rev_trsase/Diguanyl_cyclase"/>
</dbReference>
<organism evidence="4 5">
    <name type="scientific">Candidatus Scybalocola faecigallinarum</name>
    <dbReference type="NCBI Taxonomy" id="2840941"/>
    <lineage>
        <taxon>Bacteria</taxon>
        <taxon>Bacillati</taxon>
        <taxon>Bacillota</taxon>
        <taxon>Clostridia</taxon>
        <taxon>Lachnospirales</taxon>
        <taxon>Lachnospiraceae</taxon>
        <taxon>Lachnospiraceae incertae sedis</taxon>
        <taxon>Candidatus Scybalocola (ex Gilroy et al. 2021)</taxon>
    </lineage>
</organism>
<dbReference type="Pfam" id="PF00990">
    <property type="entry name" value="GGDEF"/>
    <property type="match status" value="1"/>
</dbReference>
<evidence type="ECO:0000313" key="5">
    <source>
        <dbReference type="Proteomes" id="UP000823927"/>
    </source>
</evidence>
<dbReference type="InterPro" id="IPR029787">
    <property type="entry name" value="Nucleotide_cyclase"/>
</dbReference>
<protein>
    <submittedName>
        <fullName evidence="4">EAL domain-containing protein</fullName>
    </submittedName>
</protein>
<dbReference type="Gene3D" id="3.20.20.450">
    <property type="entry name" value="EAL domain"/>
    <property type="match status" value="1"/>
</dbReference>
<name>A0A9D1JQT3_9FIRM</name>
<dbReference type="PROSITE" id="PS51257">
    <property type="entry name" value="PROKAR_LIPOPROTEIN"/>
    <property type="match status" value="1"/>
</dbReference>
<dbReference type="InterPro" id="IPR050706">
    <property type="entry name" value="Cyclic-di-GMP_PDE-like"/>
</dbReference>
<proteinExistence type="predicted"/>
<dbReference type="SUPFAM" id="SSF55073">
    <property type="entry name" value="Nucleotide cyclase"/>
    <property type="match status" value="1"/>
</dbReference>
<dbReference type="SUPFAM" id="SSF141868">
    <property type="entry name" value="EAL domain-like"/>
    <property type="match status" value="1"/>
</dbReference>
<feature type="transmembrane region" description="Helical" evidence="1">
    <location>
        <begin position="290"/>
        <end position="316"/>
    </location>
</feature>
<keyword evidence="1" id="KW-1133">Transmembrane helix</keyword>
<feature type="domain" description="EAL" evidence="2">
    <location>
        <begin position="507"/>
        <end position="763"/>
    </location>
</feature>
<dbReference type="CDD" id="cd01948">
    <property type="entry name" value="EAL"/>
    <property type="match status" value="1"/>
</dbReference>
<dbReference type="EMBL" id="DVIT01000028">
    <property type="protein sequence ID" value="HIS47503.1"/>
    <property type="molecule type" value="Genomic_DNA"/>
</dbReference>
<keyword evidence="1" id="KW-0472">Membrane</keyword>
<dbReference type="Proteomes" id="UP000823927">
    <property type="component" value="Unassembled WGS sequence"/>
</dbReference>
<dbReference type="Gene3D" id="3.30.70.270">
    <property type="match status" value="1"/>
</dbReference>
<dbReference type="CDD" id="cd01949">
    <property type="entry name" value="GGDEF"/>
    <property type="match status" value="1"/>
</dbReference>
<evidence type="ECO:0000259" key="3">
    <source>
        <dbReference type="PROSITE" id="PS50887"/>
    </source>
</evidence>
<feature type="domain" description="GGDEF" evidence="3">
    <location>
        <begin position="356"/>
        <end position="498"/>
    </location>
</feature>
<dbReference type="PROSITE" id="PS50883">
    <property type="entry name" value="EAL"/>
    <property type="match status" value="1"/>
</dbReference>
<accession>A0A9D1JQT3</accession>